<feature type="compositionally biased region" description="Acidic residues" evidence="5">
    <location>
        <begin position="521"/>
        <end position="539"/>
    </location>
</feature>
<feature type="transmembrane region" description="Helical" evidence="6">
    <location>
        <begin position="228"/>
        <end position="251"/>
    </location>
</feature>
<feature type="transmembrane region" description="Helical" evidence="6">
    <location>
        <begin position="196"/>
        <end position="216"/>
    </location>
</feature>
<dbReference type="InterPro" id="IPR020846">
    <property type="entry name" value="MFS_dom"/>
</dbReference>
<dbReference type="GO" id="GO:0016020">
    <property type="term" value="C:membrane"/>
    <property type="evidence" value="ECO:0007669"/>
    <property type="project" value="UniProtKB-SubCell"/>
</dbReference>
<dbReference type="PANTHER" id="PTHR23507">
    <property type="entry name" value="ZGC:174356"/>
    <property type="match status" value="1"/>
</dbReference>
<evidence type="ECO:0000313" key="8">
    <source>
        <dbReference type="EMBL" id="KXJ90296.1"/>
    </source>
</evidence>
<feature type="region of interest" description="Disordered" evidence="5">
    <location>
        <begin position="1"/>
        <end position="39"/>
    </location>
</feature>
<feature type="transmembrane region" description="Helical" evidence="6">
    <location>
        <begin position="493"/>
        <end position="513"/>
    </location>
</feature>
<dbReference type="CDD" id="cd06174">
    <property type="entry name" value="MFS"/>
    <property type="match status" value="1"/>
</dbReference>
<accession>A0A136IZW3</accession>
<proteinExistence type="predicted"/>
<protein>
    <submittedName>
        <fullName evidence="8">Major facilitator superfamily transporter</fullName>
    </submittedName>
</protein>
<feature type="compositionally biased region" description="Polar residues" evidence="5">
    <location>
        <begin position="22"/>
        <end position="32"/>
    </location>
</feature>
<comment type="subcellular location">
    <subcellularLocation>
        <location evidence="1">Membrane</location>
        <topology evidence="1">Multi-pass membrane protein</topology>
    </subcellularLocation>
</comment>
<keyword evidence="2 6" id="KW-0812">Transmembrane</keyword>
<dbReference type="Pfam" id="PF07690">
    <property type="entry name" value="MFS_1"/>
    <property type="match status" value="1"/>
</dbReference>
<dbReference type="SUPFAM" id="SSF103473">
    <property type="entry name" value="MFS general substrate transporter"/>
    <property type="match status" value="1"/>
</dbReference>
<dbReference type="OrthoDB" id="3026777at2759"/>
<feature type="domain" description="Major facilitator superfamily (MFS) profile" evidence="7">
    <location>
        <begin position="74"/>
        <end position="519"/>
    </location>
</feature>
<evidence type="ECO:0000256" key="4">
    <source>
        <dbReference type="ARBA" id="ARBA00023136"/>
    </source>
</evidence>
<dbReference type="Gene3D" id="1.20.1250.20">
    <property type="entry name" value="MFS general substrate transporter like domains"/>
    <property type="match status" value="2"/>
</dbReference>
<dbReference type="GO" id="GO:0022857">
    <property type="term" value="F:transmembrane transporter activity"/>
    <property type="evidence" value="ECO:0007669"/>
    <property type="project" value="InterPro"/>
</dbReference>
<feature type="transmembrane region" description="Helical" evidence="6">
    <location>
        <begin position="257"/>
        <end position="277"/>
    </location>
</feature>
<evidence type="ECO:0000256" key="3">
    <source>
        <dbReference type="ARBA" id="ARBA00022989"/>
    </source>
</evidence>
<dbReference type="Proteomes" id="UP000070501">
    <property type="component" value="Unassembled WGS sequence"/>
</dbReference>
<evidence type="ECO:0000313" key="9">
    <source>
        <dbReference type="Proteomes" id="UP000070501"/>
    </source>
</evidence>
<dbReference type="InParanoid" id="A0A136IZW3"/>
<feature type="transmembrane region" description="Helical" evidence="6">
    <location>
        <begin position="306"/>
        <end position="329"/>
    </location>
</feature>
<dbReference type="PANTHER" id="PTHR23507:SF1">
    <property type="entry name" value="FI18259P1-RELATED"/>
    <property type="match status" value="1"/>
</dbReference>
<dbReference type="AlphaFoldDB" id="A0A136IZW3"/>
<feature type="transmembrane region" description="Helical" evidence="6">
    <location>
        <begin position="401"/>
        <end position="419"/>
    </location>
</feature>
<gene>
    <name evidence="8" type="ORF">Micbo1qcDRAFT_189325</name>
</gene>
<dbReference type="PROSITE" id="PS50850">
    <property type="entry name" value="MFS"/>
    <property type="match status" value="1"/>
</dbReference>
<feature type="transmembrane region" description="Helical" evidence="6">
    <location>
        <begin position="67"/>
        <end position="84"/>
    </location>
</feature>
<feature type="transmembrane region" description="Helical" evidence="6">
    <location>
        <begin position="361"/>
        <end position="381"/>
    </location>
</feature>
<evidence type="ECO:0000256" key="5">
    <source>
        <dbReference type="SAM" id="MobiDB-lite"/>
    </source>
</evidence>
<feature type="transmembrane region" description="Helical" evidence="6">
    <location>
        <begin position="458"/>
        <end position="481"/>
    </location>
</feature>
<reference evidence="9" key="1">
    <citation type="submission" date="2016-02" db="EMBL/GenBank/DDBJ databases">
        <title>Draft genome sequence of Microdochium bolleyi, a fungal endophyte of beachgrass.</title>
        <authorList>
            <consortium name="DOE Joint Genome Institute"/>
            <person name="David A.S."/>
            <person name="May G."/>
            <person name="Haridas S."/>
            <person name="Lim J."/>
            <person name="Wang M."/>
            <person name="Labutti K."/>
            <person name="Lipzen A."/>
            <person name="Barry K."/>
            <person name="Grigoriev I.V."/>
        </authorList>
    </citation>
    <scope>NUCLEOTIDE SEQUENCE [LARGE SCALE GENOMIC DNA]</scope>
    <source>
        <strain evidence="9">J235TASD1</strain>
    </source>
</reference>
<feature type="transmembrane region" description="Helical" evidence="6">
    <location>
        <begin position="128"/>
        <end position="150"/>
    </location>
</feature>
<sequence>MAHPHNADGDDYFGATERTPLVGSTANDNNGPRTPRQRRPFMHLRGTSIASIAESIKIPKAHSPRTIITLLAIIIFFAAGSGALQQMAATRIFEDIFCRQYYADKTEIQLGDPIDEKLCKEDDIQSNLAYLFAVSMSIDAIVGCVSALPWGAAADRIGRKTVLAFTLAGFTMQIAWIMMVGWFSDVIPTRFYWLSSLWLLVGGGNAAANACIGSMISDILPELERSVAFMQIHVASSVGNLVAPAIASIMMSAFGPWPVLFTSLAVMASSIVAILFVPETLIAKPVPGEDAPVTLKERCAGATRELVYLFSVMKNPAICLVLAVTFFSLPPSLSTYQFLTQFVSKRYDIPIAETGYVQTSYGIATMLVVLAFLPWLSKFVVRPSTPQLLRIENKHKRDLILARWSYVMVIIGSCILAISPKLTGFVVGLFVMSLGAGGDSMLKSSASAWVAPDQTSRLFSLMGVIMIGGSLWTSPMLAALFSAGMHRGGGWIGLPYFGVAASTTIMLVLVLFVRAPPEQTESGDEESSGEEEASSTEDH</sequence>
<dbReference type="InterPro" id="IPR036259">
    <property type="entry name" value="MFS_trans_sf"/>
</dbReference>
<name>A0A136IZW3_9PEZI</name>
<feature type="transmembrane region" description="Helical" evidence="6">
    <location>
        <begin position="425"/>
        <end position="446"/>
    </location>
</feature>
<keyword evidence="9" id="KW-1185">Reference proteome</keyword>
<feature type="region of interest" description="Disordered" evidence="5">
    <location>
        <begin position="517"/>
        <end position="539"/>
    </location>
</feature>
<evidence type="ECO:0000256" key="2">
    <source>
        <dbReference type="ARBA" id="ARBA00022692"/>
    </source>
</evidence>
<keyword evidence="3 6" id="KW-1133">Transmembrane helix</keyword>
<dbReference type="InterPro" id="IPR011701">
    <property type="entry name" value="MFS"/>
</dbReference>
<keyword evidence="4 6" id="KW-0472">Membrane</keyword>
<feature type="transmembrane region" description="Helical" evidence="6">
    <location>
        <begin position="162"/>
        <end position="184"/>
    </location>
</feature>
<organism evidence="8 9">
    <name type="scientific">Microdochium bolleyi</name>
    <dbReference type="NCBI Taxonomy" id="196109"/>
    <lineage>
        <taxon>Eukaryota</taxon>
        <taxon>Fungi</taxon>
        <taxon>Dikarya</taxon>
        <taxon>Ascomycota</taxon>
        <taxon>Pezizomycotina</taxon>
        <taxon>Sordariomycetes</taxon>
        <taxon>Xylariomycetidae</taxon>
        <taxon>Xylariales</taxon>
        <taxon>Microdochiaceae</taxon>
        <taxon>Microdochium</taxon>
    </lineage>
</organism>
<evidence type="ECO:0000256" key="1">
    <source>
        <dbReference type="ARBA" id="ARBA00004141"/>
    </source>
</evidence>
<dbReference type="EMBL" id="KQ964253">
    <property type="protein sequence ID" value="KXJ90296.1"/>
    <property type="molecule type" value="Genomic_DNA"/>
</dbReference>
<evidence type="ECO:0000259" key="7">
    <source>
        <dbReference type="PROSITE" id="PS50850"/>
    </source>
</evidence>
<evidence type="ECO:0000256" key="6">
    <source>
        <dbReference type="SAM" id="Phobius"/>
    </source>
</evidence>